<dbReference type="STRING" id="1081108.A0A162KEA0"/>
<dbReference type="Proteomes" id="UP000076881">
    <property type="component" value="Unassembled WGS sequence"/>
</dbReference>
<reference evidence="3 4" key="1">
    <citation type="journal article" date="2016" name="Genome Biol. Evol.">
        <title>Divergent and convergent evolution of fungal pathogenicity.</title>
        <authorList>
            <person name="Shang Y."/>
            <person name="Xiao G."/>
            <person name="Zheng P."/>
            <person name="Cen K."/>
            <person name="Zhan S."/>
            <person name="Wang C."/>
        </authorList>
    </citation>
    <scope>NUCLEOTIDE SEQUENCE [LARGE SCALE GENOMIC DNA]</scope>
    <source>
        <strain evidence="3 4">RCEF 1005</strain>
    </source>
</reference>
<organism evidence="3 4">
    <name type="scientific">Akanthomyces lecanii RCEF 1005</name>
    <dbReference type="NCBI Taxonomy" id="1081108"/>
    <lineage>
        <taxon>Eukaryota</taxon>
        <taxon>Fungi</taxon>
        <taxon>Dikarya</taxon>
        <taxon>Ascomycota</taxon>
        <taxon>Pezizomycotina</taxon>
        <taxon>Sordariomycetes</taxon>
        <taxon>Hypocreomycetidae</taxon>
        <taxon>Hypocreales</taxon>
        <taxon>Cordycipitaceae</taxon>
        <taxon>Akanthomyces</taxon>
        <taxon>Cordyceps confragosa</taxon>
    </lineage>
</organism>
<name>A0A162KEA0_CORDF</name>
<keyword evidence="2" id="KW-0472">Membrane</keyword>
<protein>
    <submittedName>
        <fullName evidence="3">Uncharacterized protein</fullName>
    </submittedName>
</protein>
<feature type="region of interest" description="Disordered" evidence="1">
    <location>
        <begin position="1"/>
        <end position="23"/>
    </location>
</feature>
<accession>A0A162KEA0</accession>
<dbReference type="OrthoDB" id="425534at2759"/>
<dbReference type="AlphaFoldDB" id="A0A162KEA0"/>
<keyword evidence="2" id="KW-0812">Transmembrane</keyword>
<feature type="transmembrane region" description="Helical" evidence="2">
    <location>
        <begin position="32"/>
        <end position="52"/>
    </location>
</feature>
<gene>
    <name evidence="3" type="ORF">LEL_00847</name>
</gene>
<keyword evidence="2" id="KW-1133">Transmembrane helix</keyword>
<keyword evidence="4" id="KW-1185">Reference proteome</keyword>
<comment type="caution">
    <text evidence="3">The sequence shown here is derived from an EMBL/GenBank/DDBJ whole genome shotgun (WGS) entry which is preliminary data.</text>
</comment>
<evidence type="ECO:0000256" key="2">
    <source>
        <dbReference type="SAM" id="Phobius"/>
    </source>
</evidence>
<dbReference type="EMBL" id="AZHF01000001">
    <property type="protein sequence ID" value="OAA81302.1"/>
    <property type="molecule type" value="Genomic_DNA"/>
</dbReference>
<evidence type="ECO:0000256" key="1">
    <source>
        <dbReference type="SAM" id="MobiDB-lite"/>
    </source>
</evidence>
<evidence type="ECO:0000313" key="3">
    <source>
        <dbReference type="EMBL" id="OAA81302.1"/>
    </source>
</evidence>
<proteinExistence type="predicted"/>
<sequence length="216" mass="23858">MEKHGLEPEAAGGTQYHHRHQPPARAYNKRRFATALLALFYLYPVVLVVDFVSKIYRNRLHSYTKPAYGEFPLSEDPFHFLPCTNKTRPPAIDNPNPEKSWAELHDPNPGSWSWGASSVLATGHTFNNDPYAGRGIFLCGYLDVPIDYTNKSDTRISRQAVTKFQVSGLRRLDGNSPPSAGCKSARTLVVEPGGPSAGGQAMHGLGQCRDHLQAVE</sequence>
<evidence type="ECO:0000313" key="4">
    <source>
        <dbReference type="Proteomes" id="UP000076881"/>
    </source>
</evidence>